<name>A0A9W6LW79_9MICO</name>
<evidence type="ECO:0000313" key="4">
    <source>
        <dbReference type="EMBL" id="GLJ61107.1"/>
    </source>
</evidence>
<keyword evidence="2" id="KW-0472">Membrane</keyword>
<feature type="transmembrane region" description="Helical" evidence="2">
    <location>
        <begin position="275"/>
        <end position="308"/>
    </location>
</feature>
<feature type="compositionally biased region" description="Low complexity" evidence="1">
    <location>
        <begin position="371"/>
        <end position="428"/>
    </location>
</feature>
<dbReference type="InterPro" id="IPR057169">
    <property type="entry name" value="DUF7847"/>
</dbReference>
<reference evidence="4" key="2">
    <citation type="submission" date="2023-01" db="EMBL/GenBank/DDBJ databases">
        <authorList>
            <person name="Sun Q."/>
            <person name="Evtushenko L."/>
        </authorList>
    </citation>
    <scope>NUCLEOTIDE SEQUENCE</scope>
    <source>
        <strain evidence="4">VKM Ac-1020</strain>
    </source>
</reference>
<reference evidence="4" key="1">
    <citation type="journal article" date="2014" name="Int. J. Syst. Evol. Microbiol.">
        <title>Complete genome sequence of Corynebacterium casei LMG S-19264T (=DSM 44701T), isolated from a smear-ripened cheese.</title>
        <authorList>
            <consortium name="US DOE Joint Genome Institute (JGI-PGF)"/>
            <person name="Walter F."/>
            <person name="Albersmeier A."/>
            <person name="Kalinowski J."/>
            <person name="Ruckert C."/>
        </authorList>
    </citation>
    <scope>NUCLEOTIDE SEQUENCE</scope>
    <source>
        <strain evidence="4">VKM Ac-1020</strain>
    </source>
</reference>
<evidence type="ECO:0000313" key="5">
    <source>
        <dbReference type="Proteomes" id="UP001142462"/>
    </source>
</evidence>
<keyword evidence="2" id="KW-0812">Transmembrane</keyword>
<dbReference type="AlphaFoldDB" id="A0A9W6LW79"/>
<feature type="transmembrane region" description="Helical" evidence="2">
    <location>
        <begin position="40"/>
        <end position="63"/>
    </location>
</feature>
<proteinExistence type="predicted"/>
<comment type="caution">
    <text evidence="4">The sequence shown here is derived from an EMBL/GenBank/DDBJ whole genome shotgun (WGS) entry which is preliminary data.</text>
</comment>
<sequence length="478" mass="49912">MTAEPSWTPAPRGGLIPLQPLGFGTILGRSFSALRGNPRVLLGFAMVVQLAASIVGVVVIGWVTYAAMSRLDTVNEFSDDFGLIAAGSTLIAVLTTIGVALVMSVLGIIVQAVVVGEVAHAALGGRATLGAIWRRVRPVVWRLIGYYALVTIAVSVAVGVLIAVGFALGSVEIWMAVVYGVLAALAAIVLYAWLGTKLFVVPSAIILEHATVIGGIRRSWQLTRGRFWPTFGIIVLIGLIMNTASYVVGMPFTFLGSAMSSIFAPTGSPDAAAGIGFVLAIAASQIVTLVISSVTVVVQATSSALVYIDARMRREGIDLRMQSYVERRDSGRTDLDDPYAFDPDAVAPVRASWPAYAGPAYGSPAAPYGAQPPYGQPAPQYGQPAPQYGQYAPQYGQPAPQYGQYAPQYGQPAPQYGQPAPQYGQYAPTSGQPAPSERTPDASGAPASAERPTAPPYARPVDTGSAPDAGRTDAADGS</sequence>
<accession>A0A9W6LW79</accession>
<feature type="region of interest" description="Disordered" evidence="1">
    <location>
        <begin position="371"/>
        <end position="478"/>
    </location>
</feature>
<dbReference type="EMBL" id="BSEJ01000004">
    <property type="protein sequence ID" value="GLJ61107.1"/>
    <property type="molecule type" value="Genomic_DNA"/>
</dbReference>
<keyword evidence="2" id="KW-1133">Transmembrane helix</keyword>
<feature type="transmembrane region" description="Helical" evidence="2">
    <location>
        <begin position="227"/>
        <end position="255"/>
    </location>
</feature>
<protein>
    <recommendedName>
        <fullName evidence="3">DUF7847 domain-containing protein</fullName>
    </recommendedName>
</protein>
<keyword evidence="5" id="KW-1185">Reference proteome</keyword>
<feature type="transmembrane region" description="Helical" evidence="2">
    <location>
        <begin position="83"/>
        <end position="110"/>
    </location>
</feature>
<organism evidence="4 5">
    <name type="scientific">Microbacterium barkeri</name>
    <dbReference type="NCBI Taxonomy" id="33917"/>
    <lineage>
        <taxon>Bacteria</taxon>
        <taxon>Bacillati</taxon>
        <taxon>Actinomycetota</taxon>
        <taxon>Actinomycetes</taxon>
        <taxon>Micrococcales</taxon>
        <taxon>Microbacteriaceae</taxon>
        <taxon>Microbacterium</taxon>
    </lineage>
</organism>
<gene>
    <name evidence="4" type="ORF">GCM10017576_12360</name>
</gene>
<evidence type="ECO:0000259" key="3">
    <source>
        <dbReference type="Pfam" id="PF25231"/>
    </source>
</evidence>
<dbReference type="RefSeq" id="WP_271172815.1">
    <property type="nucleotide sequence ID" value="NZ_BSEJ01000004.1"/>
</dbReference>
<feature type="transmembrane region" description="Helical" evidence="2">
    <location>
        <begin position="173"/>
        <end position="194"/>
    </location>
</feature>
<evidence type="ECO:0000256" key="1">
    <source>
        <dbReference type="SAM" id="MobiDB-lite"/>
    </source>
</evidence>
<dbReference type="Pfam" id="PF25231">
    <property type="entry name" value="DUF7847"/>
    <property type="match status" value="1"/>
</dbReference>
<feature type="transmembrane region" description="Helical" evidence="2">
    <location>
        <begin position="144"/>
        <end position="167"/>
    </location>
</feature>
<evidence type="ECO:0000256" key="2">
    <source>
        <dbReference type="SAM" id="Phobius"/>
    </source>
</evidence>
<dbReference type="Proteomes" id="UP001142462">
    <property type="component" value="Unassembled WGS sequence"/>
</dbReference>
<feature type="domain" description="DUF7847" evidence="3">
    <location>
        <begin position="25"/>
        <end position="307"/>
    </location>
</feature>